<evidence type="ECO:0000256" key="1">
    <source>
        <dbReference type="SAM" id="MobiDB-lite"/>
    </source>
</evidence>
<protein>
    <submittedName>
        <fullName evidence="2">Uncharacterized protein</fullName>
    </submittedName>
</protein>
<feature type="compositionally biased region" description="Polar residues" evidence="1">
    <location>
        <begin position="94"/>
        <end position="103"/>
    </location>
</feature>
<dbReference type="Proteomes" id="UP000269721">
    <property type="component" value="Unassembled WGS sequence"/>
</dbReference>
<feature type="region of interest" description="Disordered" evidence="1">
    <location>
        <begin position="1"/>
        <end position="103"/>
    </location>
</feature>
<evidence type="ECO:0000313" key="2">
    <source>
        <dbReference type="EMBL" id="RKO87169.1"/>
    </source>
</evidence>
<proteinExistence type="predicted"/>
<dbReference type="AlphaFoldDB" id="A0A4P9W493"/>
<feature type="compositionally biased region" description="Low complexity" evidence="1">
    <location>
        <begin position="40"/>
        <end position="51"/>
    </location>
</feature>
<feature type="compositionally biased region" description="Basic residues" evidence="1">
    <location>
        <begin position="17"/>
        <end position="29"/>
    </location>
</feature>
<feature type="non-terminal residue" evidence="2">
    <location>
        <position position="164"/>
    </location>
</feature>
<feature type="region of interest" description="Disordered" evidence="1">
    <location>
        <begin position="115"/>
        <end position="134"/>
    </location>
</feature>
<sequence length="164" mass="16793">MADIPTPGSEPVVSFRKTTKPKNVRKRNRSPSPDEDSHPDSSAAAPTAAAVIPPPKKRVGASTTMTSSGGGLRKKAGAPSSSAPAPPSSAPSHSFDTSGTAKSLSLDMATRTLDVDGAEEGEGPKILAGDDAEGADGLYRGLKGYTEYVNKRSDKVTQSNAGKI</sequence>
<accession>A0A4P9W493</accession>
<dbReference type="EMBL" id="KZ997627">
    <property type="protein sequence ID" value="RKO87169.1"/>
    <property type="molecule type" value="Genomic_DNA"/>
</dbReference>
<name>A0A4P9W493_9FUNG</name>
<organism evidence="2 3">
    <name type="scientific">Blyttiomyces helicus</name>
    <dbReference type="NCBI Taxonomy" id="388810"/>
    <lineage>
        <taxon>Eukaryota</taxon>
        <taxon>Fungi</taxon>
        <taxon>Fungi incertae sedis</taxon>
        <taxon>Chytridiomycota</taxon>
        <taxon>Chytridiomycota incertae sedis</taxon>
        <taxon>Chytridiomycetes</taxon>
        <taxon>Chytridiomycetes incertae sedis</taxon>
        <taxon>Blyttiomyces</taxon>
    </lineage>
</organism>
<evidence type="ECO:0000313" key="3">
    <source>
        <dbReference type="Proteomes" id="UP000269721"/>
    </source>
</evidence>
<reference evidence="3" key="1">
    <citation type="journal article" date="2018" name="Nat. Microbiol.">
        <title>Leveraging single-cell genomics to expand the fungal tree of life.</title>
        <authorList>
            <person name="Ahrendt S.R."/>
            <person name="Quandt C.A."/>
            <person name="Ciobanu D."/>
            <person name="Clum A."/>
            <person name="Salamov A."/>
            <person name="Andreopoulos B."/>
            <person name="Cheng J.F."/>
            <person name="Woyke T."/>
            <person name="Pelin A."/>
            <person name="Henrissat B."/>
            <person name="Reynolds N.K."/>
            <person name="Benny G.L."/>
            <person name="Smith M.E."/>
            <person name="James T.Y."/>
            <person name="Grigoriev I.V."/>
        </authorList>
    </citation>
    <scope>NUCLEOTIDE SEQUENCE [LARGE SCALE GENOMIC DNA]</scope>
</reference>
<keyword evidence="3" id="KW-1185">Reference proteome</keyword>
<gene>
    <name evidence="2" type="ORF">BDK51DRAFT_27883</name>
</gene>